<organism evidence="4 5">
    <name type="scientific">Aspergillus sergii</name>
    <dbReference type="NCBI Taxonomy" id="1034303"/>
    <lineage>
        <taxon>Eukaryota</taxon>
        <taxon>Fungi</taxon>
        <taxon>Dikarya</taxon>
        <taxon>Ascomycota</taxon>
        <taxon>Pezizomycotina</taxon>
        <taxon>Eurotiomycetes</taxon>
        <taxon>Eurotiomycetidae</taxon>
        <taxon>Eurotiales</taxon>
        <taxon>Aspergillaceae</taxon>
        <taxon>Aspergillus</taxon>
        <taxon>Aspergillus subgen. Circumdati</taxon>
    </lineage>
</organism>
<gene>
    <name evidence="4" type="ORF">BDV39DRAFT_215861</name>
</gene>
<dbReference type="Pfam" id="PF07993">
    <property type="entry name" value="NAD_binding_4"/>
    <property type="match status" value="1"/>
</dbReference>
<dbReference type="Pfam" id="PF00501">
    <property type="entry name" value="AMP-binding"/>
    <property type="match status" value="1"/>
</dbReference>
<dbReference type="EMBL" id="ML741764">
    <property type="protein sequence ID" value="KAE8332800.1"/>
    <property type="molecule type" value="Genomic_DNA"/>
</dbReference>
<dbReference type="PANTHER" id="PTHR43439:SF2">
    <property type="entry name" value="ENZYME, PUTATIVE (JCVI)-RELATED"/>
    <property type="match status" value="1"/>
</dbReference>
<accession>A0A5N6XMJ1</accession>
<evidence type="ECO:0000256" key="1">
    <source>
        <dbReference type="ARBA" id="ARBA00022450"/>
    </source>
</evidence>
<dbReference type="InterPro" id="IPR042099">
    <property type="entry name" value="ANL_N_sf"/>
</dbReference>
<dbReference type="InterPro" id="IPR036291">
    <property type="entry name" value="NAD(P)-bd_dom_sf"/>
</dbReference>
<reference evidence="5" key="1">
    <citation type="submission" date="2019-04" db="EMBL/GenBank/DDBJ databases">
        <title>Friends and foes A comparative genomics studyof 23 Aspergillus species from section Flavi.</title>
        <authorList>
            <consortium name="DOE Joint Genome Institute"/>
            <person name="Kjaerbolling I."/>
            <person name="Vesth T."/>
            <person name="Frisvad J.C."/>
            <person name="Nybo J.L."/>
            <person name="Theobald S."/>
            <person name="Kildgaard S."/>
            <person name="Isbrandt T."/>
            <person name="Kuo A."/>
            <person name="Sato A."/>
            <person name="Lyhne E.K."/>
            <person name="Kogle M.E."/>
            <person name="Wiebenga A."/>
            <person name="Kun R.S."/>
            <person name="Lubbers R.J."/>
            <person name="Makela M.R."/>
            <person name="Barry K."/>
            <person name="Chovatia M."/>
            <person name="Clum A."/>
            <person name="Daum C."/>
            <person name="Haridas S."/>
            <person name="He G."/>
            <person name="LaButti K."/>
            <person name="Lipzen A."/>
            <person name="Mondo S."/>
            <person name="Riley R."/>
            <person name="Salamov A."/>
            <person name="Simmons B.A."/>
            <person name="Magnuson J.K."/>
            <person name="Henrissat B."/>
            <person name="Mortensen U.H."/>
            <person name="Larsen T.O."/>
            <person name="Devries R.P."/>
            <person name="Grigoriev I.V."/>
            <person name="Machida M."/>
            <person name="Baker S.E."/>
            <person name="Andersen M.R."/>
        </authorList>
    </citation>
    <scope>NUCLEOTIDE SEQUENCE [LARGE SCALE GENOMIC DNA]</scope>
    <source>
        <strain evidence="5">CBS 130017</strain>
    </source>
</reference>
<keyword evidence="2" id="KW-0597">Phosphoprotein</keyword>
<dbReference type="InterPro" id="IPR051414">
    <property type="entry name" value="Adenylate-forming_Reductase"/>
</dbReference>
<dbReference type="InterPro" id="IPR000873">
    <property type="entry name" value="AMP-dep_synth/lig_dom"/>
</dbReference>
<dbReference type="InterPro" id="IPR020845">
    <property type="entry name" value="AMP-binding_CS"/>
</dbReference>
<dbReference type="AlphaFoldDB" id="A0A5N6XMJ1"/>
<sequence>MSPSRRNTAKSIPSERAPWTVDELVRFRRYEDPKKIAVIFPTDKSQYAEYTMQQLDSYALSVAQQYAKIIPAKQSSADSPCIVAVQGSPDFEYLITLLALSKLGHPALLLSPRLSTEALKHLLSSTKAQLFLAADAESFAKGLAHGIQVARIASFDKSPLDPLEGLDDSNLTPMLDLRAEHNKPVWILHSSGSTGLPRPVPITHRSALWRYSDRLESLGLDTLTTLPLFHAHGMSSFFRAIYARKVILMYNLAVPITTDRLIEITRARKFGVFSSVPFTLKILAESERGVDLLRSFQLVTSGGGPVGQALGDMLVKRGVRLVSIYGSSEAGTLMTSLRRKDDLLWDWLRPLYDGLLRFKPHGGEMLELIVPRDWPARVDANLPDGSWSTKDLFVRHPTIEAYRYAGRIDDVLVMENGEKTNPISVESGITKHAYVEAAVIFGQNRSALGLAVVPSSNASGLHKENILQAIWPSVEAAQQSLPSYARITREMVVIFEVGTVYPRTDKGTVIRQAFYTQFDEEIASLYQTTPGSETIHFDSITDAEKFVSDAVAKILHLPPQEFVPANADFSDLGMDSLQATQLLDAINREVKLHGNQLELGVIFAKSSVLLLADEVFRRNHQMAEPKISESDESIAKDMIQKYSRNLPYHNPTSSAKLNRSIVLTGATGSLGAHLLSQFATDPSVSRIWCLVRAQSPAMAESRVKESLHERCLLSDFSSEHFKKVVYIPASLSEASLGVDPSTYTQILAEVTDILHCGWPVNFNRNLRSFERDGIIGLRNLIDTALKSKGPVPARIVFFSSIGTAMCTPSPDIPEEVPVQFDYAQTTGYARSKYVAEHICQLASQERGVPTSIVRIGQIIGDTRHGVWNISEATPLMIRSAKTLGCLPGLDESLAWLPVDLVAKVTSEILLNAGRQGPSTCELFNVVNPYILSWKKDVLPILQQKGLQFDIVEPRVWLEKLKQSDPDPMRNPTIKLKDYFTRKIDLADSQDAEMLRRWRSQRTKLQSSTFAAVRAPDSELLGRILDYFHEKFGLLERC</sequence>
<proteinExistence type="predicted"/>
<evidence type="ECO:0000313" key="4">
    <source>
        <dbReference type="EMBL" id="KAE8332800.1"/>
    </source>
</evidence>
<dbReference type="Gene3D" id="3.40.50.720">
    <property type="entry name" value="NAD(P)-binding Rossmann-like Domain"/>
    <property type="match status" value="1"/>
</dbReference>
<keyword evidence="1" id="KW-0596">Phosphopantetheine</keyword>
<evidence type="ECO:0000256" key="2">
    <source>
        <dbReference type="ARBA" id="ARBA00022553"/>
    </source>
</evidence>
<dbReference type="Pfam" id="PF00550">
    <property type="entry name" value="PP-binding"/>
    <property type="match status" value="1"/>
</dbReference>
<dbReference type="Pfam" id="PF23562">
    <property type="entry name" value="AMP-binding_C_3"/>
    <property type="match status" value="1"/>
</dbReference>
<dbReference type="SUPFAM" id="SSF51735">
    <property type="entry name" value="NAD(P)-binding Rossmann-fold domains"/>
    <property type="match status" value="1"/>
</dbReference>
<protein>
    <submittedName>
        <fullName evidence="4">Putative NRPS-like enzyme</fullName>
    </submittedName>
</protein>
<feature type="domain" description="Carrier" evidence="3">
    <location>
        <begin position="541"/>
        <end position="619"/>
    </location>
</feature>
<dbReference type="PANTHER" id="PTHR43439">
    <property type="entry name" value="PHENYLACETATE-COENZYME A LIGASE"/>
    <property type="match status" value="1"/>
</dbReference>
<dbReference type="GO" id="GO:0031177">
    <property type="term" value="F:phosphopantetheine binding"/>
    <property type="evidence" value="ECO:0007669"/>
    <property type="project" value="InterPro"/>
</dbReference>
<dbReference type="InterPro" id="IPR036736">
    <property type="entry name" value="ACP-like_sf"/>
</dbReference>
<dbReference type="InterPro" id="IPR020806">
    <property type="entry name" value="PKS_PP-bd"/>
</dbReference>
<evidence type="ECO:0000259" key="3">
    <source>
        <dbReference type="PROSITE" id="PS50075"/>
    </source>
</evidence>
<dbReference type="Proteomes" id="UP000325945">
    <property type="component" value="Unassembled WGS sequence"/>
</dbReference>
<dbReference type="InterPro" id="IPR009081">
    <property type="entry name" value="PP-bd_ACP"/>
</dbReference>
<evidence type="ECO:0000313" key="5">
    <source>
        <dbReference type="Proteomes" id="UP000325945"/>
    </source>
</evidence>
<dbReference type="Gene3D" id="3.40.50.12780">
    <property type="entry name" value="N-terminal domain of ligase-like"/>
    <property type="match status" value="1"/>
</dbReference>
<dbReference type="Gene3D" id="1.10.1200.10">
    <property type="entry name" value="ACP-like"/>
    <property type="match status" value="1"/>
</dbReference>
<dbReference type="PROSITE" id="PS50075">
    <property type="entry name" value="CARRIER"/>
    <property type="match status" value="1"/>
</dbReference>
<dbReference type="SUPFAM" id="SSF47336">
    <property type="entry name" value="ACP-like"/>
    <property type="match status" value="1"/>
</dbReference>
<dbReference type="InterPro" id="IPR006162">
    <property type="entry name" value="Ppantetheine_attach_site"/>
</dbReference>
<name>A0A5N6XMJ1_9EURO</name>
<dbReference type="SMART" id="SM00823">
    <property type="entry name" value="PKS_PP"/>
    <property type="match status" value="1"/>
</dbReference>
<dbReference type="PROSITE" id="PS00455">
    <property type="entry name" value="AMP_BINDING"/>
    <property type="match status" value="1"/>
</dbReference>
<dbReference type="PROSITE" id="PS00012">
    <property type="entry name" value="PHOSPHOPANTETHEINE"/>
    <property type="match status" value="1"/>
</dbReference>
<keyword evidence="5" id="KW-1185">Reference proteome</keyword>
<dbReference type="SUPFAM" id="SSF56801">
    <property type="entry name" value="Acetyl-CoA synthetase-like"/>
    <property type="match status" value="1"/>
</dbReference>
<dbReference type="InterPro" id="IPR013120">
    <property type="entry name" value="FAR_NAD-bd"/>
</dbReference>